<organism evidence="2 3">
    <name type="scientific">Lentithecium fluviatile CBS 122367</name>
    <dbReference type="NCBI Taxonomy" id="1168545"/>
    <lineage>
        <taxon>Eukaryota</taxon>
        <taxon>Fungi</taxon>
        <taxon>Dikarya</taxon>
        <taxon>Ascomycota</taxon>
        <taxon>Pezizomycotina</taxon>
        <taxon>Dothideomycetes</taxon>
        <taxon>Pleosporomycetidae</taxon>
        <taxon>Pleosporales</taxon>
        <taxon>Massarineae</taxon>
        <taxon>Lentitheciaceae</taxon>
        <taxon>Lentithecium</taxon>
    </lineage>
</organism>
<proteinExistence type="predicted"/>
<sequence>MIARNNRHQSFGGRLGRQRGEGLSGRDQSLPQILLAAGQKKATAAGGGIGKGSAVGDRLSVVGLVNASKREVSLQGCFHRQWRRNRSSLIAAATKSDTKSSLHRQGTRNQELSSRRARKQDPQNVSSIQLTIALVPASTLVGGLHRRSHHVIVSNSGKHPSLYGKVQLMIRFARSPHNIFIELACDCKPRRTCHTRASSSPIKFLGLPAHETEYLSTIRPASSQCA</sequence>
<gene>
    <name evidence="2" type="ORF">K458DRAFT_447967</name>
</gene>
<feature type="region of interest" description="Disordered" evidence="1">
    <location>
        <begin position="92"/>
        <end position="124"/>
    </location>
</feature>
<evidence type="ECO:0000256" key="1">
    <source>
        <dbReference type="SAM" id="MobiDB-lite"/>
    </source>
</evidence>
<reference evidence="2" key="1">
    <citation type="journal article" date="2020" name="Stud. Mycol.">
        <title>101 Dothideomycetes genomes: a test case for predicting lifestyles and emergence of pathogens.</title>
        <authorList>
            <person name="Haridas S."/>
            <person name="Albert R."/>
            <person name="Binder M."/>
            <person name="Bloem J."/>
            <person name="Labutti K."/>
            <person name="Salamov A."/>
            <person name="Andreopoulos B."/>
            <person name="Baker S."/>
            <person name="Barry K."/>
            <person name="Bills G."/>
            <person name="Bluhm B."/>
            <person name="Cannon C."/>
            <person name="Castanera R."/>
            <person name="Culley D."/>
            <person name="Daum C."/>
            <person name="Ezra D."/>
            <person name="Gonzalez J."/>
            <person name="Henrissat B."/>
            <person name="Kuo A."/>
            <person name="Liang C."/>
            <person name="Lipzen A."/>
            <person name="Lutzoni F."/>
            <person name="Magnuson J."/>
            <person name="Mondo S."/>
            <person name="Nolan M."/>
            <person name="Ohm R."/>
            <person name="Pangilinan J."/>
            <person name="Park H.-J."/>
            <person name="Ramirez L."/>
            <person name="Alfaro M."/>
            <person name="Sun H."/>
            <person name="Tritt A."/>
            <person name="Yoshinaga Y."/>
            <person name="Zwiers L.-H."/>
            <person name="Turgeon B."/>
            <person name="Goodwin S."/>
            <person name="Spatafora J."/>
            <person name="Crous P."/>
            <person name="Grigoriev I."/>
        </authorList>
    </citation>
    <scope>NUCLEOTIDE SEQUENCE</scope>
    <source>
        <strain evidence="2">CBS 122367</strain>
    </source>
</reference>
<keyword evidence="3" id="KW-1185">Reference proteome</keyword>
<dbReference type="Proteomes" id="UP000799291">
    <property type="component" value="Unassembled WGS sequence"/>
</dbReference>
<accession>A0A6G1JME2</accession>
<dbReference type="EMBL" id="MU005569">
    <property type="protein sequence ID" value="KAF2691401.1"/>
    <property type="molecule type" value="Genomic_DNA"/>
</dbReference>
<protein>
    <submittedName>
        <fullName evidence="2">Uncharacterized protein</fullName>
    </submittedName>
</protein>
<dbReference type="AlphaFoldDB" id="A0A6G1JME2"/>
<evidence type="ECO:0000313" key="2">
    <source>
        <dbReference type="EMBL" id="KAF2691401.1"/>
    </source>
</evidence>
<name>A0A6G1JME2_9PLEO</name>
<feature type="region of interest" description="Disordered" evidence="1">
    <location>
        <begin position="1"/>
        <end position="27"/>
    </location>
</feature>
<evidence type="ECO:0000313" key="3">
    <source>
        <dbReference type="Proteomes" id="UP000799291"/>
    </source>
</evidence>